<dbReference type="Pfam" id="PF12861">
    <property type="entry name" value="zf-ANAPC11"/>
    <property type="match status" value="1"/>
</dbReference>
<organism evidence="11 12">
    <name type="scientific">Smittium megazygosporum</name>
    <dbReference type="NCBI Taxonomy" id="133381"/>
    <lineage>
        <taxon>Eukaryota</taxon>
        <taxon>Fungi</taxon>
        <taxon>Fungi incertae sedis</taxon>
        <taxon>Zoopagomycota</taxon>
        <taxon>Kickxellomycotina</taxon>
        <taxon>Harpellomycetes</taxon>
        <taxon>Harpellales</taxon>
        <taxon>Legeriomycetaceae</taxon>
        <taxon>Smittium</taxon>
    </lineage>
</organism>
<evidence type="ECO:0000256" key="4">
    <source>
        <dbReference type="ARBA" id="ARBA00022771"/>
    </source>
</evidence>
<sequence>MKLKIKKHSAVAYWKWNVSSDDICGICRLDFDSSCPSCPFPGDSCPIVDGSCGHIFHTHCISQWLDSEKSNSTCPMDRLPWSPINSFQANPISK</sequence>
<dbReference type="SUPFAM" id="SSF57850">
    <property type="entry name" value="RING/U-box"/>
    <property type="match status" value="1"/>
</dbReference>
<evidence type="ECO:0000256" key="3">
    <source>
        <dbReference type="ARBA" id="ARBA00022723"/>
    </source>
</evidence>
<evidence type="ECO:0000256" key="6">
    <source>
        <dbReference type="ARBA" id="ARBA00022786"/>
    </source>
</evidence>
<keyword evidence="4 9" id="KW-0863">Zinc-finger</keyword>
<keyword evidence="6" id="KW-0833">Ubl conjugation pathway</keyword>
<reference evidence="11 12" key="1">
    <citation type="journal article" date="2018" name="MBio">
        <title>Comparative Genomics Reveals the Core Gene Toolbox for the Fungus-Insect Symbiosis.</title>
        <authorList>
            <person name="Wang Y."/>
            <person name="Stata M."/>
            <person name="Wang W."/>
            <person name="Stajich J.E."/>
            <person name="White M.M."/>
            <person name="Moncalvo J.M."/>
        </authorList>
    </citation>
    <scope>NUCLEOTIDE SEQUENCE [LARGE SCALE GENOMIC DNA]</scope>
    <source>
        <strain evidence="11 12">SC-DP-2</strain>
    </source>
</reference>
<evidence type="ECO:0000256" key="8">
    <source>
        <dbReference type="ARBA" id="ARBA00023306"/>
    </source>
</evidence>
<dbReference type="GO" id="GO:0005680">
    <property type="term" value="C:anaphase-promoting complex"/>
    <property type="evidence" value="ECO:0007669"/>
    <property type="project" value="InterPro"/>
</dbReference>
<dbReference type="InterPro" id="IPR013083">
    <property type="entry name" value="Znf_RING/FYVE/PHD"/>
</dbReference>
<evidence type="ECO:0000313" key="12">
    <source>
        <dbReference type="Proteomes" id="UP000245609"/>
    </source>
</evidence>
<keyword evidence="12" id="KW-1185">Reference proteome</keyword>
<dbReference type="Proteomes" id="UP000245609">
    <property type="component" value="Unassembled WGS sequence"/>
</dbReference>
<dbReference type="InterPro" id="IPR024991">
    <property type="entry name" value="RING-H2_APC11"/>
</dbReference>
<dbReference type="OrthoDB" id="1681166at2759"/>
<evidence type="ECO:0000256" key="1">
    <source>
        <dbReference type="ARBA" id="ARBA00013928"/>
    </source>
</evidence>
<keyword evidence="2" id="KW-0132">Cell division</keyword>
<keyword evidence="7" id="KW-0862">Zinc</keyword>
<feature type="domain" description="RING-type" evidence="10">
    <location>
        <begin position="24"/>
        <end position="78"/>
    </location>
</feature>
<evidence type="ECO:0000313" key="11">
    <source>
        <dbReference type="EMBL" id="PVV03362.1"/>
    </source>
</evidence>
<name>A0A2T9ZFI5_9FUNG</name>
<protein>
    <recommendedName>
        <fullName evidence="1">Anaphase-promoting complex subunit 11</fullName>
    </recommendedName>
</protein>
<dbReference type="STRING" id="133381.A0A2T9ZFI5"/>
<dbReference type="PANTHER" id="PTHR11210">
    <property type="entry name" value="RING BOX"/>
    <property type="match status" value="1"/>
</dbReference>
<dbReference type="EMBL" id="MBFS01000243">
    <property type="protein sequence ID" value="PVV03362.1"/>
    <property type="molecule type" value="Genomic_DNA"/>
</dbReference>
<accession>A0A2T9ZFI5</accession>
<evidence type="ECO:0000256" key="9">
    <source>
        <dbReference type="PROSITE-ProRule" id="PRU00175"/>
    </source>
</evidence>
<keyword evidence="8" id="KW-0131">Cell cycle</keyword>
<evidence type="ECO:0000259" key="10">
    <source>
        <dbReference type="PROSITE" id="PS50089"/>
    </source>
</evidence>
<keyword evidence="3" id="KW-0479">Metal-binding</keyword>
<evidence type="ECO:0000256" key="7">
    <source>
        <dbReference type="ARBA" id="ARBA00022833"/>
    </source>
</evidence>
<evidence type="ECO:0000256" key="5">
    <source>
        <dbReference type="ARBA" id="ARBA00022776"/>
    </source>
</evidence>
<dbReference type="GO" id="GO:0061630">
    <property type="term" value="F:ubiquitin protein ligase activity"/>
    <property type="evidence" value="ECO:0007669"/>
    <property type="project" value="InterPro"/>
</dbReference>
<dbReference type="CDD" id="cd16456">
    <property type="entry name" value="RING-H2_APC11"/>
    <property type="match status" value="1"/>
</dbReference>
<proteinExistence type="predicted"/>
<dbReference type="Gene3D" id="3.30.40.10">
    <property type="entry name" value="Zinc/RING finger domain, C3HC4 (zinc finger)"/>
    <property type="match status" value="1"/>
</dbReference>
<dbReference type="AlphaFoldDB" id="A0A2T9ZFI5"/>
<dbReference type="GO" id="GO:0031145">
    <property type="term" value="P:anaphase-promoting complex-dependent catabolic process"/>
    <property type="evidence" value="ECO:0007669"/>
    <property type="project" value="InterPro"/>
</dbReference>
<gene>
    <name evidence="11" type="ORF">BB560_002161</name>
</gene>
<dbReference type="PROSITE" id="PS50089">
    <property type="entry name" value="ZF_RING_2"/>
    <property type="match status" value="1"/>
</dbReference>
<evidence type="ECO:0000256" key="2">
    <source>
        <dbReference type="ARBA" id="ARBA00022618"/>
    </source>
</evidence>
<dbReference type="GO" id="GO:0008270">
    <property type="term" value="F:zinc ion binding"/>
    <property type="evidence" value="ECO:0007669"/>
    <property type="project" value="UniProtKB-KW"/>
</dbReference>
<dbReference type="InterPro" id="IPR001841">
    <property type="entry name" value="Znf_RING"/>
</dbReference>
<dbReference type="InterPro" id="IPR051031">
    <property type="entry name" value="RING-box_E3_Ubiquitin_Ligase"/>
</dbReference>
<keyword evidence="5" id="KW-0498">Mitosis</keyword>
<comment type="caution">
    <text evidence="11">The sequence shown here is derived from an EMBL/GenBank/DDBJ whole genome shotgun (WGS) entry which is preliminary data.</text>
</comment>
<dbReference type="GO" id="GO:0051301">
    <property type="term" value="P:cell division"/>
    <property type="evidence" value="ECO:0007669"/>
    <property type="project" value="UniProtKB-KW"/>
</dbReference>
<dbReference type="GO" id="GO:0097602">
    <property type="term" value="F:cullin family protein binding"/>
    <property type="evidence" value="ECO:0007669"/>
    <property type="project" value="InterPro"/>
</dbReference>